<accession>A0A2G5T037</accession>
<dbReference type="Pfam" id="PF02827">
    <property type="entry name" value="PKI"/>
    <property type="match status" value="1"/>
</dbReference>
<evidence type="ECO:0000256" key="3">
    <source>
        <dbReference type="ARBA" id="ARBA00023013"/>
    </source>
</evidence>
<comment type="caution">
    <text evidence="5">The sequence shown here is derived from an EMBL/GenBank/DDBJ whole genome shotgun (WGS) entry which is preliminary data.</text>
</comment>
<dbReference type="OrthoDB" id="8556393at2759"/>
<dbReference type="InterPro" id="IPR004171">
    <property type="entry name" value="cAMP_dep_PKI"/>
</dbReference>
<gene>
    <name evidence="5" type="primary">Cni-K09E9.4</name>
    <name evidence="5" type="synonym">Cnig_chr_X.g25775</name>
    <name evidence="5" type="ORF">B9Z55_025775</name>
</gene>
<comment type="function">
    <text evidence="1">Extremely potent competitive inhibitor of cAMP-dependent protein kinase activity, this protein interacts with the catalytic subunit of the enzyme after the cAMP-induced dissociation of its regulatory chains.</text>
</comment>
<keyword evidence="6" id="KW-1185">Reference proteome</keyword>
<evidence type="ECO:0000256" key="1">
    <source>
        <dbReference type="ARBA" id="ARBA00002844"/>
    </source>
</evidence>
<feature type="compositionally biased region" description="Polar residues" evidence="4">
    <location>
        <begin position="113"/>
        <end position="128"/>
    </location>
</feature>
<evidence type="ECO:0000313" key="5">
    <source>
        <dbReference type="EMBL" id="PIC20657.1"/>
    </source>
</evidence>
<evidence type="ECO:0000313" key="6">
    <source>
        <dbReference type="Proteomes" id="UP000230233"/>
    </source>
</evidence>
<feature type="region of interest" description="Disordered" evidence="4">
    <location>
        <begin position="104"/>
        <end position="128"/>
    </location>
</feature>
<dbReference type="AlphaFoldDB" id="A0A2G5T037"/>
<dbReference type="GO" id="GO:0004862">
    <property type="term" value="F:cAMP-dependent protein kinase inhibitor activity"/>
    <property type="evidence" value="ECO:0007669"/>
    <property type="project" value="InterPro"/>
</dbReference>
<evidence type="ECO:0000256" key="2">
    <source>
        <dbReference type="ARBA" id="ARBA00006393"/>
    </source>
</evidence>
<dbReference type="EMBL" id="PDUG01000006">
    <property type="protein sequence ID" value="PIC20657.1"/>
    <property type="molecule type" value="Genomic_DNA"/>
</dbReference>
<dbReference type="Proteomes" id="UP000230233">
    <property type="component" value="Chromosome X"/>
</dbReference>
<sequence length="128" mass="14477">MGASNGAFMVSIQYSILHKDYCITLHNFNSCFEKVNVKENIIYTALIFFEYNYLTTMGELEVPERELEYFATSARAGRRNALPEIEVEINDQDAAKLAERMSDMTAHCEETADNQNQPGPSQPKQGNS</sequence>
<evidence type="ECO:0000256" key="4">
    <source>
        <dbReference type="SAM" id="MobiDB-lite"/>
    </source>
</evidence>
<keyword evidence="3" id="KW-0649">Protein kinase inhibitor</keyword>
<protein>
    <submittedName>
        <fullName evidence="5">Uncharacterized protein</fullName>
    </submittedName>
</protein>
<organism evidence="5 6">
    <name type="scientific">Caenorhabditis nigoni</name>
    <dbReference type="NCBI Taxonomy" id="1611254"/>
    <lineage>
        <taxon>Eukaryota</taxon>
        <taxon>Metazoa</taxon>
        <taxon>Ecdysozoa</taxon>
        <taxon>Nematoda</taxon>
        <taxon>Chromadorea</taxon>
        <taxon>Rhabditida</taxon>
        <taxon>Rhabditina</taxon>
        <taxon>Rhabditomorpha</taxon>
        <taxon>Rhabditoidea</taxon>
        <taxon>Rhabditidae</taxon>
        <taxon>Peloderinae</taxon>
        <taxon>Caenorhabditis</taxon>
    </lineage>
</organism>
<name>A0A2G5T037_9PELO</name>
<proteinExistence type="inferred from homology"/>
<comment type="similarity">
    <text evidence="2">Belongs to the PKI family.</text>
</comment>
<reference evidence="6" key="1">
    <citation type="submission" date="2017-10" db="EMBL/GenBank/DDBJ databases">
        <title>Rapid genome shrinkage in a self-fertile nematode reveals novel sperm competition proteins.</title>
        <authorList>
            <person name="Yin D."/>
            <person name="Schwarz E.M."/>
            <person name="Thomas C.G."/>
            <person name="Felde R.L."/>
            <person name="Korf I.F."/>
            <person name="Cutter A.D."/>
            <person name="Schartner C.M."/>
            <person name="Ralston E.J."/>
            <person name="Meyer B.J."/>
            <person name="Haag E.S."/>
        </authorList>
    </citation>
    <scope>NUCLEOTIDE SEQUENCE [LARGE SCALE GENOMIC DNA]</scope>
    <source>
        <strain evidence="6">JU1422</strain>
    </source>
</reference>